<reference evidence="9" key="1">
    <citation type="submission" date="2017-05" db="EMBL/GenBank/DDBJ databases">
        <authorList>
            <person name="Lin X."/>
        </authorList>
    </citation>
    <scope>NUCLEOTIDE SEQUENCE [LARGE SCALE GENOMIC DNA]</scope>
    <source>
        <strain evidence="9">JLT2012</strain>
    </source>
</reference>
<evidence type="ECO:0000313" key="9">
    <source>
        <dbReference type="Proteomes" id="UP000198462"/>
    </source>
</evidence>
<evidence type="ECO:0000256" key="1">
    <source>
        <dbReference type="ARBA" id="ARBA00022598"/>
    </source>
</evidence>
<dbReference type="Gene3D" id="3.30.1490.20">
    <property type="entry name" value="ATP-grasp fold, A domain"/>
    <property type="match status" value="1"/>
</dbReference>
<dbReference type="PROSITE" id="PS50975">
    <property type="entry name" value="ATP_GRASP"/>
    <property type="match status" value="1"/>
</dbReference>
<dbReference type="RefSeq" id="WP_088710822.1">
    <property type="nucleotide sequence ID" value="NZ_NFZT01000001.1"/>
</dbReference>
<dbReference type="InterPro" id="IPR016185">
    <property type="entry name" value="PreATP-grasp_dom_sf"/>
</dbReference>
<dbReference type="GO" id="GO:0006189">
    <property type="term" value="P:'de novo' IMP biosynthetic process"/>
    <property type="evidence" value="ECO:0007669"/>
    <property type="project" value="UniProtKB-UniRule"/>
</dbReference>
<dbReference type="EC" id="6.3.4.18" evidence="5 6"/>
<dbReference type="OrthoDB" id="9804625at2"/>
<feature type="domain" description="ATP-grasp" evidence="7">
    <location>
        <begin position="108"/>
        <end position="294"/>
    </location>
</feature>
<feature type="binding site" evidence="5">
    <location>
        <position position="144"/>
    </location>
    <ligand>
        <name>ATP</name>
        <dbReference type="ChEBI" id="CHEBI:30616"/>
    </ligand>
</feature>
<dbReference type="Pfam" id="PF17769">
    <property type="entry name" value="PurK_C"/>
    <property type="match status" value="1"/>
</dbReference>
<dbReference type="GO" id="GO:0046872">
    <property type="term" value="F:metal ion binding"/>
    <property type="evidence" value="ECO:0007669"/>
    <property type="project" value="InterPro"/>
</dbReference>
<evidence type="ECO:0000256" key="2">
    <source>
        <dbReference type="ARBA" id="ARBA00022741"/>
    </source>
</evidence>
<evidence type="ECO:0000256" key="6">
    <source>
        <dbReference type="RuleBase" id="RU361200"/>
    </source>
</evidence>
<comment type="subunit">
    <text evidence="5 6">Homodimer.</text>
</comment>
<dbReference type="AlphaFoldDB" id="A0A219B1E6"/>
<dbReference type="GO" id="GO:0005829">
    <property type="term" value="C:cytosol"/>
    <property type="evidence" value="ECO:0007669"/>
    <property type="project" value="TreeGrafter"/>
</dbReference>
<evidence type="ECO:0000256" key="5">
    <source>
        <dbReference type="HAMAP-Rule" id="MF_01928"/>
    </source>
</evidence>
<dbReference type="InterPro" id="IPR040686">
    <property type="entry name" value="PurK_C"/>
</dbReference>
<dbReference type="InterPro" id="IPR011054">
    <property type="entry name" value="Rudment_hybrid_motif"/>
</dbReference>
<evidence type="ECO:0000313" key="8">
    <source>
        <dbReference type="EMBL" id="OWV32024.1"/>
    </source>
</evidence>
<accession>A0A219B1E6</accession>
<dbReference type="FunFam" id="3.30.1490.20:FF:000015">
    <property type="entry name" value="N5-carboxyaminoimidazole ribonucleotide synthase"/>
    <property type="match status" value="1"/>
</dbReference>
<dbReference type="EMBL" id="NFZT01000001">
    <property type="protein sequence ID" value="OWV32024.1"/>
    <property type="molecule type" value="Genomic_DNA"/>
</dbReference>
<feature type="binding site" evidence="5">
    <location>
        <position position="187"/>
    </location>
    <ligand>
        <name>ATP</name>
        <dbReference type="ChEBI" id="CHEBI:30616"/>
    </ligand>
</feature>
<dbReference type="Pfam" id="PF02222">
    <property type="entry name" value="ATP-grasp"/>
    <property type="match status" value="1"/>
</dbReference>
<proteinExistence type="inferred from homology"/>
<keyword evidence="4 5" id="KW-0067">ATP-binding</keyword>
<dbReference type="SUPFAM" id="SSF56059">
    <property type="entry name" value="Glutathione synthetase ATP-binding domain-like"/>
    <property type="match status" value="1"/>
</dbReference>
<comment type="function">
    <text evidence="5">Catalyzes the ATP-dependent conversion of 5-aminoimidazole ribonucleotide (AIR) and HCO(3)(-) to N5-carboxyaminoimidazole ribonucleotide (N5-CAIR).</text>
</comment>
<feature type="binding site" evidence="5">
    <location>
        <position position="104"/>
    </location>
    <ligand>
        <name>ATP</name>
        <dbReference type="ChEBI" id="CHEBI:30616"/>
    </ligand>
</feature>
<evidence type="ECO:0000256" key="4">
    <source>
        <dbReference type="ARBA" id="ARBA00022840"/>
    </source>
</evidence>
<dbReference type="UniPathway" id="UPA00074">
    <property type="reaction ID" value="UER00942"/>
</dbReference>
<feature type="binding site" evidence="5">
    <location>
        <begin position="179"/>
        <end position="182"/>
    </location>
    <ligand>
        <name>ATP</name>
        <dbReference type="ChEBI" id="CHEBI:30616"/>
    </ligand>
</feature>
<organism evidence="8 9">
    <name type="scientific">Pacificimonas flava</name>
    <dbReference type="NCBI Taxonomy" id="1234595"/>
    <lineage>
        <taxon>Bacteria</taxon>
        <taxon>Pseudomonadati</taxon>
        <taxon>Pseudomonadota</taxon>
        <taxon>Alphaproteobacteria</taxon>
        <taxon>Sphingomonadales</taxon>
        <taxon>Sphingosinicellaceae</taxon>
        <taxon>Pacificimonas</taxon>
    </lineage>
</organism>
<evidence type="ECO:0000259" key="7">
    <source>
        <dbReference type="PROSITE" id="PS50975"/>
    </source>
</evidence>
<dbReference type="STRING" id="1234595.C725_1570"/>
<dbReference type="NCBIfam" id="NF004679">
    <property type="entry name" value="PRK06019.1-5"/>
    <property type="match status" value="1"/>
</dbReference>
<dbReference type="PANTHER" id="PTHR11609:SF5">
    <property type="entry name" value="PHOSPHORIBOSYLAMINOIMIDAZOLE CARBOXYLASE"/>
    <property type="match status" value="1"/>
</dbReference>
<dbReference type="GO" id="GO:0005524">
    <property type="term" value="F:ATP binding"/>
    <property type="evidence" value="ECO:0007669"/>
    <property type="project" value="UniProtKB-UniRule"/>
</dbReference>
<dbReference type="Gene3D" id="3.40.50.20">
    <property type="match status" value="1"/>
</dbReference>
<comment type="catalytic activity">
    <reaction evidence="5 6">
        <text>5-amino-1-(5-phospho-beta-D-ribosyl)imidazole + hydrogencarbonate + ATP = 5-carboxyamino-1-(5-phospho-D-ribosyl)imidazole + ADP + phosphate + 2 H(+)</text>
        <dbReference type="Rhea" id="RHEA:19317"/>
        <dbReference type="ChEBI" id="CHEBI:15378"/>
        <dbReference type="ChEBI" id="CHEBI:17544"/>
        <dbReference type="ChEBI" id="CHEBI:30616"/>
        <dbReference type="ChEBI" id="CHEBI:43474"/>
        <dbReference type="ChEBI" id="CHEBI:58730"/>
        <dbReference type="ChEBI" id="CHEBI:137981"/>
        <dbReference type="ChEBI" id="CHEBI:456216"/>
        <dbReference type="EC" id="6.3.4.18"/>
    </reaction>
</comment>
<dbReference type="SUPFAM" id="SSF51246">
    <property type="entry name" value="Rudiment single hybrid motif"/>
    <property type="match status" value="1"/>
</dbReference>
<dbReference type="InterPro" id="IPR013815">
    <property type="entry name" value="ATP_grasp_subdomain_1"/>
</dbReference>
<dbReference type="GO" id="GO:0034028">
    <property type="term" value="F:5-(carboxyamino)imidazole ribonucleotide synthase activity"/>
    <property type="evidence" value="ECO:0007669"/>
    <property type="project" value="UniProtKB-UniRule"/>
</dbReference>
<dbReference type="NCBIfam" id="TIGR01161">
    <property type="entry name" value="purK"/>
    <property type="match status" value="1"/>
</dbReference>
<dbReference type="NCBIfam" id="NF004676">
    <property type="entry name" value="PRK06019.1-2"/>
    <property type="match status" value="1"/>
</dbReference>
<dbReference type="InterPro" id="IPR054350">
    <property type="entry name" value="PurT/PurK_preATP-grasp"/>
</dbReference>
<feature type="binding site" evidence="5">
    <location>
        <begin position="149"/>
        <end position="155"/>
    </location>
    <ligand>
        <name>ATP</name>
        <dbReference type="ChEBI" id="CHEBI:30616"/>
    </ligand>
</feature>
<dbReference type="PANTHER" id="PTHR11609">
    <property type="entry name" value="PURINE BIOSYNTHESIS PROTEIN 6/7, PUR6/7"/>
    <property type="match status" value="1"/>
</dbReference>
<feature type="binding site" evidence="5">
    <location>
        <begin position="264"/>
        <end position="265"/>
    </location>
    <ligand>
        <name>ATP</name>
        <dbReference type="ChEBI" id="CHEBI:30616"/>
    </ligand>
</feature>
<dbReference type="SUPFAM" id="SSF52440">
    <property type="entry name" value="PreATP-grasp domain"/>
    <property type="match status" value="1"/>
</dbReference>
<name>A0A219B1E6_9SPHN</name>
<dbReference type="GO" id="GO:0004638">
    <property type="term" value="F:phosphoribosylaminoimidazole carboxylase activity"/>
    <property type="evidence" value="ECO:0007669"/>
    <property type="project" value="InterPro"/>
</dbReference>
<protein>
    <recommendedName>
        <fullName evidence="5 6">N5-carboxyaminoimidazole ribonucleotide synthase</fullName>
        <shortName evidence="5 6">N5-CAIR synthase</shortName>
        <ecNumber evidence="5 6">6.3.4.18</ecNumber>
    </recommendedName>
    <alternativeName>
        <fullName evidence="5 6">5-(carboxyamino)imidazole ribonucleotide synthetase</fullName>
    </alternativeName>
</protein>
<comment type="caution">
    <text evidence="8">The sequence shown here is derived from an EMBL/GenBank/DDBJ whole genome shotgun (WGS) entry which is preliminary data.</text>
</comment>
<dbReference type="Proteomes" id="UP000198462">
    <property type="component" value="Unassembled WGS sequence"/>
</dbReference>
<keyword evidence="1 5" id="KW-0436">Ligase</keyword>
<dbReference type="HAMAP" id="MF_01928">
    <property type="entry name" value="PurK"/>
    <property type="match status" value="1"/>
</dbReference>
<dbReference type="Pfam" id="PF22660">
    <property type="entry name" value="RS_preATP-grasp-like"/>
    <property type="match status" value="1"/>
</dbReference>
<comment type="pathway">
    <text evidence="5 6">Purine metabolism; IMP biosynthesis via de novo pathway; 5-amino-1-(5-phospho-D-ribosyl)imidazole-4-carboxylate from 5-amino-1-(5-phospho-D-ribosyl)imidazole (N5-CAIR route): step 1/2.</text>
</comment>
<keyword evidence="9" id="KW-1185">Reference proteome</keyword>
<comment type="function">
    <text evidence="6">Catalyzes the ATP-dependent conversion of 5-aminoimidazole ribonucleotide (AIR) and HCO(3)- to N5-carboxyaminoimidazole ribonucleotide (N5-CAIR).</text>
</comment>
<gene>
    <name evidence="5 6" type="primary">purK</name>
    <name evidence="8" type="ORF">B5C34_00150</name>
</gene>
<keyword evidence="3 5" id="KW-0658">Purine biosynthesis</keyword>
<evidence type="ECO:0000256" key="3">
    <source>
        <dbReference type="ARBA" id="ARBA00022755"/>
    </source>
</evidence>
<dbReference type="InterPro" id="IPR005875">
    <property type="entry name" value="PurK"/>
</dbReference>
<comment type="similarity">
    <text evidence="5 6">Belongs to the PurK/PurT family.</text>
</comment>
<dbReference type="Gene3D" id="3.30.470.20">
    <property type="entry name" value="ATP-grasp fold, B domain"/>
    <property type="match status" value="1"/>
</dbReference>
<keyword evidence="2 5" id="KW-0547">Nucleotide-binding</keyword>
<dbReference type="InterPro" id="IPR003135">
    <property type="entry name" value="ATP-grasp_carboxylate-amine"/>
</dbReference>
<sequence length="354" mass="37971">MIPPSSTIGIVGGGQLGRMLSIAAAYLGYRCHIYAPDEAPPAGDVAAKVTRGAYDDLDALGAFAKSVDVATFEFENVDAGALAYLGEHVRLAPGPEALATAQERVREKRFVRDLGGRTAPFRSVESLADLERAAAEVGRPGILKTARFGYDGKGQVRIGEGSNLAEAWADVGEQPCIYEGFVDFAAEFSILIARGMDGQSLVYPVPRNEHRDGILARSTVPAGDPISLQAEDAADLARAVADRLDYVGLLTLEFFAGAEGPVFNEMAPRVHNSGHWTIEGARTSQFENHIRAICGLPLGDTSLSATDVEMRNLLGAEVEDWPSILTDPSAHLHVYGKGEIRPGRKMGHVTRLRY</sequence>
<feature type="binding site" evidence="5">
    <location>
        <position position="210"/>
    </location>
    <ligand>
        <name>ATP</name>
        <dbReference type="ChEBI" id="CHEBI:30616"/>
    </ligand>
</feature>
<dbReference type="InterPro" id="IPR011761">
    <property type="entry name" value="ATP-grasp"/>
</dbReference>